<proteinExistence type="predicted"/>
<evidence type="ECO:0000313" key="2">
    <source>
        <dbReference type="EMBL" id="RBO90435.1"/>
    </source>
</evidence>
<feature type="compositionally biased region" description="Low complexity" evidence="1">
    <location>
        <begin position="225"/>
        <end position="241"/>
    </location>
</feature>
<accession>A0A366DKH3</accession>
<evidence type="ECO:0000256" key="1">
    <source>
        <dbReference type="SAM" id="MobiDB-lite"/>
    </source>
</evidence>
<reference evidence="2 3" key="1">
    <citation type="submission" date="2018-06" db="EMBL/GenBank/DDBJ databases">
        <title>Genomic Encyclopedia of Type Strains, Phase IV (KMG-IV): sequencing the most valuable type-strain genomes for metagenomic binning, comparative biology and taxonomic classification.</title>
        <authorList>
            <person name="Goeker M."/>
        </authorList>
    </citation>
    <scope>NUCLEOTIDE SEQUENCE [LARGE SCALE GENOMIC DNA]</scope>
    <source>
        <strain evidence="2 3">DSM 25619</strain>
    </source>
</reference>
<organism evidence="2 3">
    <name type="scientific">Pseudochrobactrum asaccharolyticum</name>
    <dbReference type="NCBI Taxonomy" id="354351"/>
    <lineage>
        <taxon>Bacteria</taxon>
        <taxon>Pseudomonadati</taxon>
        <taxon>Pseudomonadota</taxon>
        <taxon>Alphaproteobacteria</taxon>
        <taxon>Hyphomicrobiales</taxon>
        <taxon>Brucellaceae</taxon>
        <taxon>Pseudochrobactrum</taxon>
    </lineage>
</organism>
<dbReference type="Proteomes" id="UP000252893">
    <property type="component" value="Unassembled WGS sequence"/>
</dbReference>
<keyword evidence="3" id="KW-1185">Reference proteome</keyword>
<feature type="compositionally biased region" description="Polar residues" evidence="1">
    <location>
        <begin position="209"/>
        <end position="224"/>
    </location>
</feature>
<protein>
    <submittedName>
        <fullName evidence="2">Uncharacterized protein</fullName>
    </submittedName>
</protein>
<gene>
    <name evidence="2" type="ORF">DFR47_11446</name>
</gene>
<comment type="caution">
    <text evidence="2">The sequence shown here is derived from an EMBL/GenBank/DDBJ whole genome shotgun (WGS) entry which is preliminary data.</text>
</comment>
<feature type="region of interest" description="Disordered" evidence="1">
    <location>
        <begin position="205"/>
        <end position="241"/>
    </location>
</feature>
<evidence type="ECO:0000313" key="3">
    <source>
        <dbReference type="Proteomes" id="UP000252893"/>
    </source>
</evidence>
<sequence length="241" mass="26681">MEVLFAQRFVLRQSENPDLHPGQLSAEINRQANRADRRCRFGLCVEQSCTCRRIARLDLQGVYEPAAADRCPHGSRIRIQKARSPNQEVGDAGLHRLSRGRKTVQIPEAPLVDPPWPHPGRISCEMGPAGRLSAGRAKLRRSAFRTGKIDGIRTQAKARRRTASGSCQTEETRPQILIGPLSTVPQVAPEQLAAPFARFNRCRPECTGASPSRTVSRVNGSSKNRPPMTRTTTAPMTNVRF</sequence>
<dbReference type="EMBL" id="QNRH01000014">
    <property type="protein sequence ID" value="RBO90435.1"/>
    <property type="molecule type" value="Genomic_DNA"/>
</dbReference>
<dbReference type="AlphaFoldDB" id="A0A366DKH3"/>
<name>A0A366DKH3_9HYPH</name>